<feature type="compositionally biased region" description="Polar residues" evidence="1">
    <location>
        <begin position="63"/>
        <end position="74"/>
    </location>
</feature>
<dbReference type="Proteomes" id="UP001480595">
    <property type="component" value="Unassembled WGS sequence"/>
</dbReference>
<reference evidence="2 3" key="1">
    <citation type="submission" date="2023-01" db="EMBL/GenBank/DDBJ databases">
        <title>Analysis of 21 Apiospora genomes using comparative genomics revels a genus with tremendous synthesis potential of carbohydrate active enzymes and secondary metabolites.</title>
        <authorList>
            <person name="Sorensen T."/>
        </authorList>
    </citation>
    <scope>NUCLEOTIDE SEQUENCE [LARGE SCALE GENOMIC DNA]</scope>
    <source>
        <strain evidence="2 3">CBS 135458</strain>
    </source>
</reference>
<keyword evidence="3" id="KW-1185">Reference proteome</keyword>
<gene>
    <name evidence="2" type="ORF">PG994_005324</name>
</gene>
<evidence type="ECO:0000256" key="1">
    <source>
        <dbReference type="SAM" id="MobiDB-lite"/>
    </source>
</evidence>
<evidence type="ECO:0000313" key="3">
    <source>
        <dbReference type="Proteomes" id="UP001480595"/>
    </source>
</evidence>
<organism evidence="2 3">
    <name type="scientific">Apiospora phragmitis</name>
    <dbReference type="NCBI Taxonomy" id="2905665"/>
    <lineage>
        <taxon>Eukaryota</taxon>
        <taxon>Fungi</taxon>
        <taxon>Dikarya</taxon>
        <taxon>Ascomycota</taxon>
        <taxon>Pezizomycotina</taxon>
        <taxon>Sordariomycetes</taxon>
        <taxon>Xylariomycetidae</taxon>
        <taxon>Amphisphaeriales</taxon>
        <taxon>Apiosporaceae</taxon>
        <taxon>Apiospora</taxon>
    </lineage>
</organism>
<accession>A0ABR1VBZ8</accession>
<dbReference type="EMBL" id="JAQQWL010000006">
    <property type="protein sequence ID" value="KAK8068708.1"/>
    <property type="molecule type" value="Genomic_DNA"/>
</dbReference>
<protein>
    <submittedName>
        <fullName evidence="2">Uncharacterized protein</fullName>
    </submittedName>
</protein>
<proteinExistence type="predicted"/>
<evidence type="ECO:0000313" key="2">
    <source>
        <dbReference type="EMBL" id="KAK8068708.1"/>
    </source>
</evidence>
<name>A0ABR1VBZ8_9PEZI</name>
<feature type="region of interest" description="Disordered" evidence="1">
    <location>
        <begin position="51"/>
        <end position="84"/>
    </location>
</feature>
<comment type="caution">
    <text evidence="2">The sequence shown here is derived from an EMBL/GenBank/DDBJ whole genome shotgun (WGS) entry which is preliminary data.</text>
</comment>
<dbReference type="GeneID" id="92089796"/>
<dbReference type="RefSeq" id="XP_066716002.1">
    <property type="nucleotide sequence ID" value="XM_066856733.1"/>
</dbReference>
<sequence length="84" mass="9792">MLGWRKRARDEAFFLRRSTSSSAVRLKALAPDHPREFPCESNWEAFTKERWPNGLTVPPQTHRAVNSNNYTTNKPLPRTRILTI</sequence>